<gene>
    <name evidence="2" type="ORF">F0M18_08510</name>
</gene>
<proteinExistence type="predicted"/>
<sequence>MVGVKMGTPVNLDAVLGRLYTALSSADVETWVSLHSDDVVFNVNGSTPVSGRTCGANTILTELLPLLFSRLEPGMAQIGINWKVMCADDRRVTVIFQGRARTLEGKDYNNRYIQILEFDDKQKICEVWEFFDTALAENVLFAPGQTAPDSTAAFEY</sequence>
<dbReference type="AlphaFoldDB" id="A0A5B0X023"/>
<evidence type="ECO:0000259" key="1">
    <source>
        <dbReference type="Pfam" id="PF12680"/>
    </source>
</evidence>
<evidence type="ECO:0000313" key="2">
    <source>
        <dbReference type="EMBL" id="KAA1192690.1"/>
    </source>
</evidence>
<keyword evidence="3" id="KW-1185">Reference proteome</keyword>
<dbReference type="InterPro" id="IPR037401">
    <property type="entry name" value="SnoaL-like"/>
</dbReference>
<dbReference type="SUPFAM" id="SSF54427">
    <property type="entry name" value="NTF2-like"/>
    <property type="match status" value="1"/>
</dbReference>
<reference evidence="2 3" key="1">
    <citation type="submission" date="2019-09" db="EMBL/GenBank/DDBJ databases">
        <authorList>
            <person name="Chen X.-Y."/>
        </authorList>
    </citation>
    <scope>NUCLEOTIDE SEQUENCE [LARGE SCALE GENOMIC DNA]</scope>
    <source>
        <strain evidence="2 3">NY5</strain>
    </source>
</reference>
<dbReference type="Gene3D" id="3.10.450.50">
    <property type="match status" value="1"/>
</dbReference>
<evidence type="ECO:0000313" key="3">
    <source>
        <dbReference type="Proteomes" id="UP000323708"/>
    </source>
</evidence>
<dbReference type="Proteomes" id="UP000323708">
    <property type="component" value="Unassembled WGS sequence"/>
</dbReference>
<organism evidence="2 3">
    <name type="scientific">Pseudohalioglobus sediminis</name>
    <dbReference type="NCBI Taxonomy" id="2606449"/>
    <lineage>
        <taxon>Bacteria</taxon>
        <taxon>Pseudomonadati</taxon>
        <taxon>Pseudomonadota</taxon>
        <taxon>Gammaproteobacteria</taxon>
        <taxon>Cellvibrionales</taxon>
        <taxon>Halieaceae</taxon>
        <taxon>Pseudohalioglobus</taxon>
    </lineage>
</organism>
<dbReference type="Pfam" id="PF12680">
    <property type="entry name" value="SnoaL_2"/>
    <property type="match status" value="1"/>
</dbReference>
<feature type="domain" description="SnoaL-like" evidence="1">
    <location>
        <begin position="18"/>
        <end position="126"/>
    </location>
</feature>
<accession>A0A5B0X023</accession>
<name>A0A5B0X023_9GAMM</name>
<protein>
    <recommendedName>
        <fullName evidence="1">SnoaL-like domain-containing protein</fullName>
    </recommendedName>
</protein>
<dbReference type="EMBL" id="VTUX01000003">
    <property type="protein sequence ID" value="KAA1192690.1"/>
    <property type="molecule type" value="Genomic_DNA"/>
</dbReference>
<dbReference type="InterPro" id="IPR032710">
    <property type="entry name" value="NTF2-like_dom_sf"/>
</dbReference>
<comment type="caution">
    <text evidence="2">The sequence shown here is derived from an EMBL/GenBank/DDBJ whole genome shotgun (WGS) entry which is preliminary data.</text>
</comment>